<proteinExistence type="predicted"/>
<comment type="caution">
    <text evidence="1">The sequence shown here is derived from an EMBL/GenBank/DDBJ whole genome shotgun (WGS) entry which is preliminary data.</text>
</comment>
<dbReference type="EMBL" id="JACJJL010000002">
    <property type="protein sequence ID" value="MBM6660567.1"/>
    <property type="molecule type" value="Genomic_DNA"/>
</dbReference>
<name>A0A939B3Z8_9BACT</name>
<gene>
    <name evidence="1" type="ORF">H6B30_02160</name>
</gene>
<dbReference type="SUPFAM" id="SSF159894">
    <property type="entry name" value="YgaC/TfoX-N like"/>
    <property type="match status" value="1"/>
</dbReference>
<dbReference type="AlphaFoldDB" id="A0A939B3Z8"/>
<keyword evidence="2" id="KW-1185">Reference proteome</keyword>
<evidence type="ECO:0000313" key="2">
    <source>
        <dbReference type="Proteomes" id="UP000764045"/>
    </source>
</evidence>
<reference evidence="1 2" key="1">
    <citation type="journal article" date="2021" name="Sci. Rep.">
        <title>The distribution of antibiotic resistance genes in chicken gut microbiota commensals.</title>
        <authorList>
            <person name="Juricova H."/>
            <person name="Matiasovicova J."/>
            <person name="Kubasova T."/>
            <person name="Cejkova D."/>
            <person name="Rychlik I."/>
        </authorList>
    </citation>
    <scope>NUCLEOTIDE SEQUENCE [LARGE SCALE GENOMIC DNA]</scope>
    <source>
        <strain evidence="1 2">An819</strain>
    </source>
</reference>
<organism evidence="1 2">
    <name type="scientific">Marseilla massiliensis</name>
    <dbReference type="NCBI Taxonomy" id="1841864"/>
    <lineage>
        <taxon>Bacteria</taxon>
        <taxon>Pseudomonadati</taxon>
        <taxon>Bacteroidota</taxon>
        <taxon>Bacteroidia</taxon>
        <taxon>Bacteroidales</taxon>
        <taxon>Prevotellaceae</taxon>
        <taxon>Marseilla</taxon>
    </lineage>
</organism>
<accession>A0A939B3Z8</accession>
<protein>
    <submittedName>
        <fullName evidence="1">Transcriptional regulator</fullName>
    </submittedName>
</protein>
<dbReference type="RefSeq" id="WP_205107420.1">
    <property type="nucleotide sequence ID" value="NZ_JACJJL010000002.1"/>
</dbReference>
<evidence type="ECO:0000313" key="1">
    <source>
        <dbReference type="EMBL" id="MBM6660567.1"/>
    </source>
</evidence>
<sequence>MASSIDFVDFVCRQISPAGDVSWRKMFGDTCYAKDLPAVARLLPDAERGCPYDGARGHIIVDVGHGELAVRVARALWEALPFPKKRSRKG</sequence>
<dbReference type="Proteomes" id="UP000764045">
    <property type="component" value="Unassembled WGS sequence"/>
</dbReference>